<feature type="domain" description="HTH marR-type" evidence="1">
    <location>
        <begin position="10"/>
        <end position="142"/>
    </location>
</feature>
<dbReference type="GO" id="GO:0003700">
    <property type="term" value="F:DNA-binding transcription factor activity"/>
    <property type="evidence" value="ECO:0007669"/>
    <property type="project" value="InterPro"/>
</dbReference>
<dbReference type="Pfam" id="PF12802">
    <property type="entry name" value="MarR_2"/>
    <property type="match status" value="1"/>
</dbReference>
<dbReference type="InterPro" id="IPR036390">
    <property type="entry name" value="WH_DNA-bd_sf"/>
</dbReference>
<evidence type="ECO:0000313" key="2">
    <source>
        <dbReference type="EMBL" id="CAB3701709.1"/>
    </source>
</evidence>
<dbReference type="GO" id="GO:0006950">
    <property type="term" value="P:response to stress"/>
    <property type="evidence" value="ECO:0007669"/>
    <property type="project" value="TreeGrafter"/>
</dbReference>
<dbReference type="Gene3D" id="1.10.10.10">
    <property type="entry name" value="Winged helix-like DNA-binding domain superfamily/Winged helix DNA-binding domain"/>
    <property type="match status" value="1"/>
</dbReference>
<dbReference type="PANTHER" id="PTHR33164:SF13">
    <property type="entry name" value="4-HYDROXYPHENYLACETATE CATABOLISM PROTEIN"/>
    <property type="match status" value="1"/>
</dbReference>
<dbReference type="InterPro" id="IPR000835">
    <property type="entry name" value="HTH_MarR-typ"/>
</dbReference>
<gene>
    <name evidence="2" type="ORF">LMG26845_05275</name>
</gene>
<dbReference type="PANTHER" id="PTHR33164">
    <property type="entry name" value="TRANSCRIPTIONAL REGULATOR, MARR FAMILY"/>
    <property type="match status" value="1"/>
</dbReference>
<dbReference type="PRINTS" id="PR00598">
    <property type="entry name" value="HTHMARR"/>
</dbReference>
<dbReference type="AlphaFoldDB" id="A0A6J5HGK8"/>
<dbReference type="SUPFAM" id="SSF46785">
    <property type="entry name" value="Winged helix' DNA-binding domain"/>
    <property type="match status" value="1"/>
</dbReference>
<organism evidence="2 3">
    <name type="scientific">Achromobacter insuavis</name>
    <dbReference type="NCBI Taxonomy" id="1287735"/>
    <lineage>
        <taxon>Bacteria</taxon>
        <taxon>Pseudomonadati</taxon>
        <taxon>Pseudomonadota</taxon>
        <taxon>Betaproteobacteria</taxon>
        <taxon>Burkholderiales</taxon>
        <taxon>Alcaligenaceae</taxon>
        <taxon>Achromobacter</taxon>
    </lineage>
</organism>
<dbReference type="SMART" id="SM00347">
    <property type="entry name" value="HTH_MARR"/>
    <property type="match status" value="1"/>
</dbReference>
<evidence type="ECO:0000313" key="3">
    <source>
        <dbReference type="Proteomes" id="UP000507979"/>
    </source>
</evidence>
<dbReference type="InterPro" id="IPR036388">
    <property type="entry name" value="WH-like_DNA-bd_sf"/>
</dbReference>
<dbReference type="EMBL" id="CADIJR010000082">
    <property type="protein sequence ID" value="CAB3701709.1"/>
    <property type="molecule type" value="Genomic_DNA"/>
</dbReference>
<dbReference type="InterPro" id="IPR039422">
    <property type="entry name" value="MarR/SlyA-like"/>
</dbReference>
<name>A0A6J5HGK8_9BURK</name>
<dbReference type="Proteomes" id="UP000507979">
    <property type="component" value="Unassembled WGS sequence"/>
</dbReference>
<proteinExistence type="predicted"/>
<reference evidence="2 3" key="1">
    <citation type="submission" date="2020-04" db="EMBL/GenBank/DDBJ databases">
        <authorList>
            <person name="De Canck E."/>
        </authorList>
    </citation>
    <scope>NUCLEOTIDE SEQUENCE [LARGE SCALE GENOMIC DNA]</scope>
    <source>
        <strain evidence="2 3">LMG 26845</strain>
    </source>
</reference>
<accession>A0A6J5HGK8</accession>
<keyword evidence="3" id="KW-1185">Reference proteome</keyword>
<dbReference type="PROSITE" id="PS50995">
    <property type="entry name" value="HTH_MARR_2"/>
    <property type="match status" value="1"/>
</dbReference>
<protein>
    <recommendedName>
        <fullName evidence="1">HTH marR-type domain-containing protein</fullName>
    </recommendedName>
</protein>
<evidence type="ECO:0000259" key="1">
    <source>
        <dbReference type="PROSITE" id="PS50995"/>
    </source>
</evidence>
<sequence length="146" mass="16254">MATPPDWQPRRMPTLLINRYARLMARRVDDGLRDIGISASQLPVLVALKDGGRLTQKELAEACDVEQPSMAQLLTRMERDGLVRREPSPTDGRSSLISLTAAAHRKLEPGRAVLRRIDEQACAILTPAEREALAGMLLRLLEDAYQ</sequence>